<dbReference type="FunFam" id="1.10.490.10:FF:000003">
    <property type="entry name" value="Flavohemoprotein"/>
    <property type="match status" value="1"/>
</dbReference>
<evidence type="ECO:0000256" key="12">
    <source>
        <dbReference type="ARBA" id="ARBA00023027"/>
    </source>
</evidence>
<dbReference type="InterPro" id="IPR039261">
    <property type="entry name" value="FNR_nucleotide-bd"/>
</dbReference>
<evidence type="ECO:0000256" key="6">
    <source>
        <dbReference type="ARBA" id="ARBA00022630"/>
    </source>
</evidence>
<evidence type="ECO:0000256" key="3">
    <source>
        <dbReference type="ARBA" id="ARBA00022448"/>
    </source>
</evidence>
<dbReference type="CDD" id="cd06184">
    <property type="entry name" value="flavohem_like_fad_nad_binding"/>
    <property type="match status" value="1"/>
</dbReference>
<dbReference type="OrthoDB" id="9801223at2"/>
<evidence type="ECO:0000256" key="11">
    <source>
        <dbReference type="ARBA" id="ARBA00023004"/>
    </source>
</evidence>
<dbReference type="InterPro" id="IPR000971">
    <property type="entry name" value="Globin"/>
</dbReference>
<evidence type="ECO:0000256" key="7">
    <source>
        <dbReference type="ARBA" id="ARBA00022723"/>
    </source>
</evidence>
<dbReference type="GO" id="GO:0046210">
    <property type="term" value="P:nitric oxide catabolic process"/>
    <property type="evidence" value="ECO:0007669"/>
    <property type="project" value="TreeGrafter"/>
</dbReference>
<dbReference type="Gene3D" id="3.40.50.80">
    <property type="entry name" value="Nucleotide-binding domain of ferredoxin-NADP reductase (FNR) module"/>
    <property type="match status" value="1"/>
</dbReference>
<comment type="catalytic activity">
    <reaction evidence="13 15">
        <text>2 nitric oxide + NADH + 2 O2 = 2 nitrate + NAD(+) + H(+)</text>
        <dbReference type="Rhea" id="RHEA:19469"/>
        <dbReference type="ChEBI" id="CHEBI:15378"/>
        <dbReference type="ChEBI" id="CHEBI:15379"/>
        <dbReference type="ChEBI" id="CHEBI:16480"/>
        <dbReference type="ChEBI" id="CHEBI:17632"/>
        <dbReference type="ChEBI" id="CHEBI:57540"/>
        <dbReference type="ChEBI" id="CHEBI:57945"/>
        <dbReference type="EC" id="1.14.12.17"/>
    </reaction>
</comment>
<dbReference type="RefSeq" id="WP_110065768.1">
    <property type="nucleotide sequence ID" value="NZ_QGTW01000008.1"/>
</dbReference>
<dbReference type="InterPro" id="IPR017927">
    <property type="entry name" value="FAD-bd_FR_type"/>
</dbReference>
<comment type="similarity">
    <text evidence="2 15">Belongs to the globin family. Two-domain flavohemoproteins subfamily.</text>
</comment>
<feature type="binding site" evidence="15">
    <location>
        <begin position="396"/>
        <end position="399"/>
    </location>
    <ligand>
        <name>FAD</name>
        <dbReference type="ChEBI" id="CHEBI:57692"/>
    </ligand>
</feature>
<dbReference type="GO" id="GO:0008941">
    <property type="term" value="F:nitric oxide dioxygenase NAD(P)H activity"/>
    <property type="evidence" value="ECO:0007669"/>
    <property type="project" value="UniProtKB-UniRule"/>
</dbReference>
<dbReference type="HAMAP" id="MF_01252">
    <property type="entry name" value="Hmp"/>
    <property type="match status" value="1"/>
</dbReference>
<evidence type="ECO:0000259" key="17">
    <source>
        <dbReference type="PROSITE" id="PS51384"/>
    </source>
</evidence>
<dbReference type="PRINTS" id="PR00371">
    <property type="entry name" value="FPNCR"/>
</dbReference>
<dbReference type="FunFam" id="2.40.30.10:FF:000034">
    <property type="entry name" value="Flavohemoprotein"/>
    <property type="match status" value="1"/>
</dbReference>
<feature type="domain" description="Globin" evidence="16">
    <location>
        <begin position="1"/>
        <end position="138"/>
    </location>
</feature>
<reference evidence="18 19" key="1">
    <citation type="submission" date="2018-05" db="EMBL/GenBank/DDBJ databases">
        <title>Freshwater and sediment microbial communities from various areas in North America, analyzing microbe dynamics in response to fracking.</title>
        <authorList>
            <person name="Lamendella R."/>
        </authorList>
    </citation>
    <scope>NUCLEOTIDE SEQUENCE [LARGE SCALE GENOMIC DNA]</scope>
    <source>
        <strain evidence="18 19">15_TX</strain>
    </source>
</reference>
<comment type="domain">
    <text evidence="15">Consists of two distinct domains; an N-terminal heme-containing oxygen-binding domain and a C-terminal reductase domain with binding sites for FAD and NAD(P)H.</text>
</comment>
<dbReference type="GO" id="GO:0009636">
    <property type="term" value="P:response to toxic substance"/>
    <property type="evidence" value="ECO:0007669"/>
    <property type="project" value="UniProtKB-KW"/>
</dbReference>
<dbReference type="SUPFAM" id="SSF46458">
    <property type="entry name" value="Globin-like"/>
    <property type="match status" value="1"/>
</dbReference>
<dbReference type="PROSITE" id="PS01033">
    <property type="entry name" value="GLOBIN"/>
    <property type="match status" value="1"/>
</dbReference>
<dbReference type="InterPro" id="IPR023950">
    <property type="entry name" value="Hmp"/>
</dbReference>
<dbReference type="InterPro" id="IPR009050">
    <property type="entry name" value="Globin-like_sf"/>
</dbReference>
<evidence type="ECO:0000256" key="14">
    <source>
        <dbReference type="ARBA" id="ARBA00049433"/>
    </source>
</evidence>
<dbReference type="InterPro" id="IPR001433">
    <property type="entry name" value="OxRdtase_FAD/NAD-bd"/>
</dbReference>
<comment type="caution">
    <text evidence="18">The sequence shown here is derived from an EMBL/GenBank/DDBJ whole genome shotgun (WGS) entry which is preliminary data.</text>
</comment>
<dbReference type="Gene3D" id="2.40.30.10">
    <property type="entry name" value="Translation factors"/>
    <property type="match status" value="1"/>
</dbReference>
<dbReference type="PANTHER" id="PTHR43396:SF3">
    <property type="entry name" value="FLAVOHEMOPROTEIN"/>
    <property type="match status" value="1"/>
</dbReference>
<evidence type="ECO:0000313" key="19">
    <source>
        <dbReference type="Proteomes" id="UP000247150"/>
    </source>
</evidence>
<feature type="binding site" description="proximal binding residue" evidence="15">
    <location>
        <position position="85"/>
    </location>
    <ligand>
        <name>heme b</name>
        <dbReference type="ChEBI" id="CHEBI:60344"/>
    </ligand>
    <ligandPart>
        <name>Fe</name>
        <dbReference type="ChEBI" id="CHEBI:18248"/>
    </ligandPart>
</feature>
<name>A0A2V2ZSX3_9BACI</name>
<organism evidence="18 19">
    <name type="scientific">Cytobacillus oceanisediminis</name>
    <dbReference type="NCBI Taxonomy" id="665099"/>
    <lineage>
        <taxon>Bacteria</taxon>
        <taxon>Bacillati</taxon>
        <taxon>Bacillota</taxon>
        <taxon>Bacilli</taxon>
        <taxon>Bacillales</taxon>
        <taxon>Bacillaceae</taxon>
        <taxon>Cytobacillus</taxon>
    </lineage>
</organism>
<keyword evidence="8 15" id="KW-0274">FAD</keyword>
<keyword evidence="6 15" id="KW-0285">Flavoprotein</keyword>
<dbReference type="Pfam" id="PF00970">
    <property type="entry name" value="FAD_binding_6"/>
    <property type="match status" value="1"/>
</dbReference>
<dbReference type="InterPro" id="IPR001709">
    <property type="entry name" value="Flavoprot_Pyr_Nucl_cyt_Rdtase"/>
</dbReference>
<dbReference type="FunFam" id="3.40.50.80:FF:000010">
    <property type="entry name" value="Flavohemoprotein"/>
    <property type="match status" value="1"/>
</dbReference>
<feature type="site" description="Influences the redox potential of the prosthetic heme and FAD groups" evidence="15">
    <location>
        <position position="84"/>
    </location>
</feature>
<feature type="binding site" evidence="15">
    <location>
        <position position="190"/>
    </location>
    <ligand>
        <name>FAD</name>
        <dbReference type="ChEBI" id="CHEBI:57692"/>
    </ligand>
</feature>
<keyword evidence="7 15" id="KW-0479">Metal-binding</keyword>
<dbReference type="CDD" id="cd14777">
    <property type="entry name" value="Yhb1-globin-like"/>
    <property type="match status" value="1"/>
</dbReference>
<gene>
    <name evidence="15" type="primary">hmp</name>
    <name evidence="18" type="ORF">DFO73_108203</name>
</gene>
<feature type="site" description="Involved in heme-bound ligand stabilization and O-O bond activation" evidence="15">
    <location>
        <position position="29"/>
    </location>
</feature>
<dbReference type="EC" id="1.14.12.17" evidence="15"/>
<dbReference type="GO" id="GO:0046872">
    <property type="term" value="F:metal ion binding"/>
    <property type="evidence" value="ECO:0007669"/>
    <property type="project" value="UniProtKB-KW"/>
</dbReference>
<dbReference type="SUPFAM" id="SSF63380">
    <property type="entry name" value="Riboflavin synthase domain-like"/>
    <property type="match status" value="1"/>
</dbReference>
<sequence length="409" mass="46178">MLDTKTIEIIKSTVPVLEKHGEDITKTFYKLMFTNHPELLNIFNHANQKQGRQQKALANSVYAAAKYIDQLEVILPVVTQIAHKHRSLGIKPEHYPIVGEHLILAIKEVLKEGATDEIIEAWTKAYGVIADAFIGLEKSLYDEASQKPGGWKDFRTFTVTKKVKESDVITSFYLSPVDGGDIADYLPGQYISVKLNIQGEEFKHIRQYSLSDSPEKAYYRISVKKEEGTNEKPEGKISSYLHNELKEGDQIEISAPAGEFVLEQTDQSIILLSGGVGITPMLSMLRHLDALGMTNETAFIHAAINGNVHAFAKEVKNIEENNQLVKAYFCYENPSEKDKEEKSYNKEGYITSEWLKTIVSNMDSLVYMCGPVPFMQAMYEALLEAGFKKENIRYEFFGPSMELKEPQSV</sequence>
<feature type="active site" description="Charge relay system" evidence="15">
    <location>
        <position position="95"/>
    </location>
</feature>
<feature type="domain" description="FAD-binding FR-type" evidence="17">
    <location>
        <begin position="152"/>
        <end position="263"/>
    </location>
</feature>
<evidence type="ECO:0000256" key="10">
    <source>
        <dbReference type="ARBA" id="ARBA00023002"/>
    </source>
</evidence>
<dbReference type="PROSITE" id="PS51384">
    <property type="entry name" value="FAD_FR"/>
    <property type="match status" value="1"/>
</dbReference>
<dbReference type="InterPro" id="IPR012292">
    <property type="entry name" value="Globin/Proto"/>
</dbReference>
<keyword evidence="9 15" id="KW-0521">NADP</keyword>
<comment type="cofactor">
    <cofactor evidence="15">
        <name>heme b</name>
        <dbReference type="ChEBI" id="CHEBI:60344"/>
    </cofactor>
    <text evidence="15">Binds 1 heme b (iron(II)-protoporphyrin IX) group per subunit.</text>
</comment>
<dbReference type="InterPro" id="IPR008333">
    <property type="entry name" value="Cbr1-like_FAD-bd_dom"/>
</dbReference>
<dbReference type="Pfam" id="PF00042">
    <property type="entry name" value="Globin"/>
    <property type="match status" value="1"/>
</dbReference>
<dbReference type="Gene3D" id="1.10.490.10">
    <property type="entry name" value="Globins"/>
    <property type="match status" value="1"/>
</dbReference>
<evidence type="ECO:0000259" key="16">
    <source>
        <dbReference type="PROSITE" id="PS01033"/>
    </source>
</evidence>
<dbReference type="GO" id="GO:0020037">
    <property type="term" value="F:heme binding"/>
    <property type="evidence" value="ECO:0007669"/>
    <property type="project" value="InterPro"/>
</dbReference>
<dbReference type="Pfam" id="PF00175">
    <property type="entry name" value="NAD_binding_1"/>
    <property type="match status" value="1"/>
</dbReference>
<keyword evidence="10 15" id="KW-0560">Oxidoreductase</keyword>
<comment type="similarity">
    <text evidence="1 15">In the C-terminal section; belongs to the flavoprotein pyridine nucleotide cytochrome reductase family.</text>
</comment>
<keyword evidence="4 15" id="KW-0349">Heme</keyword>
<feature type="binding site" evidence="15">
    <location>
        <begin position="275"/>
        <end position="280"/>
    </location>
    <ligand>
        <name>NADP(+)</name>
        <dbReference type="ChEBI" id="CHEBI:58349"/>
    </ligand>
</feature>
<evidence type="ECO:0000256" key="1">
    <source>
        <dbReference type="ARBA" id="ARBA00006401"/>
    </source>
</evidence>
<keyword evidence="12 15" id="KW-0520">NAD</keyword>
<accession>A0A2V2ZSX3</accession>
<dbReference type="GO" id="GO:0071949">
    <property type="term" value="F:FAD binding"/>
    <property type="evidence" value="ECO:0007669"/>
    <property type="project" value="InterPro"/>
</dbReference>
<dbReference type="PANTHER" id="PTHR43396">
    <property type="entry name" value="FLAVOHEMOPROTEIN"/>
    <property type="match status" value="1"/>
</dbReference>
<keyword evidence="11 15" id="KW-0408">Iron</keyword>
<feature type="binding site" evidence="15">
    <location>
        <begin position="206"/>
        <end position="209"/>
    </location>
    <ligand>
        <name>FAD</name>
        <dbReference type="ChEBI" id="CHEBI:57692"/>
    </ligand>
</feature>
<dbReference type="EMBL" id="QGTW01000008">
    <property type="protein sequence ID" value="PWW27460.1"/>
    <property type="molecule type" value="Genomic_DNA"/>
</dbReference>
<dbReference type="SUPFAM" id="SSF52343">
    <property type="entry name" value="Ferredoxin reductase-like, C-terminal NADP-linked domain"/>
    <property type="match status" value="1"/>
</dbReference>
<keyword evidence="5 15" id="KW-0561">Oxygen transport</keyword>
<evidence type="ECO:0000256" key="9">
    <source>
        <dbReference type="ARBA" id="ARBA00022857"/>
    </source>
</evidence>
<dbReference type="InterPro" id="IPR017938">
    <property type="entry name" value="Riboflavin_synthase-like_b-brl"/>
</dbReference>
<dbReference type="GO" id="GO:0005344">
    <property type="term" value="F:oxygen carrier activity"/>
    <property type="evidence" value="ECO:0007669"/>
    <property type="project" value="UniProtKB-UniRule"/>
</dbReference>
<comment type="function">
    <text evidence="15">Is involved in NO detoxification in an aerobic process, termed nitric oxide dioxygenase (NOD) reaction that utilizes O(2) and NAD(P)H to convert NO to nitrate, which protects the bacterium from various noxious nitrogen compounds. Therefore, plays a central role in the inducible response to nitrosative stress.</text>
</comment>
<feature type="region of interest" description="Reductase" evidence="15">
    <location>
        <begin position="149"/>
        <end position="409"/>
    </location>
</feature>
<evidence type="ECO:0000256" key="4">
    <source>
        <dbReference type="ARBA" id="ARBA00022617"/>
    </source>
</evidence>
<feature type="site" description="Influences the redox potential of the prosthetic heme and FAD groups" evidence="15">
    <location>
        <position position="395"/>
    </location>
</feature>
<evidence type="ECO:0000313" key="18">
    <source>
        <dbReference type="EMBL" id="PWW27460.1"/>
    </source>
</evidence>
<protein>
    <recommendedName>
        <fullName evidence="15">Flavohemoprotein</fullName>
    </recommendedName>
    <alternativeName>
        <fullName evidence="15">Flavohemoglobin</fullName>
    </alternativeName>
    <alternativeName>
        <fullName evidence="15">Hemoglobin-like protein</fullName>
    </alternativeName>
    <alternativeName>
        <fullName evidence="15">Nitric oxide dioxygenase</fullName>
        <shortName evidence="15">NO oxygenase</shortName>
        <shortName evidence="15">NOD</shortName>
        <ecNumber evidence="15">1.14.12.17</ecNumber>
    </alternativeName>
</protein>
<dbReference type="GO" id="GO:0019825">
    <property type="term" value="F:oxygen binding"/>
    <property type="evidence" value="ECO:0007669"/>
    <property type="project" value="InterPro"/>
</dbReference>
<evidence type="ECO:0000256" key="2">
    <source>
        <dbReference type="ARBA" id="ARBA00008414"/>
    </source>
</evidence>
<dbReference type="GO" id="GO:0071500">
    <property type="term" value="P:cellular response to nitrosative stress"/>
    <property type="evidence" value="ECO:0007669"/>
    <property type="project" value="TreeGrafter"/>
</dbReference>
<evidence type="ECO:0000256" key="15">
    <source>
        <dbReference type="HAMAP-Rule" id="MF_01252"/>
    </source>
</evidence>
<proteinExistence type="inferred from homology"/>
<evidence type="ECO:0000256" key="13">
    <source>
        <dbReference type="ARBA" id="ARBA00048649"/>
    </source>
</evidence>
<evidence type="ECO:0000256" key="8">
    <source>
        <dbReference type="ARBA" id="ARBA00022827"/>
    </source>
</evidence>
<feature type="active site" description="Charge relay system" evidence="15">
    <location>
        <position position="137"/>
    </location>
</feature>
<comment type="catalytic activity">
    <reaction evidence="14 15">
        <text>2 nitric oxide + NADPH + 2 O2 = 2 nitrate + NADP(+) + H(+)</text>
        <dbReference type="Rhea" id="RHEA:19465"/>
        <dbReference type="ChEBI" id="CHEBI:15378"/>
        <dbReference type="ChEBI" id="CHEBI:15379"/>
        <dbReference type="ChEBI" id="CHEBI:16480"/>
        <dbReference type="ChEBI" id="CHEBI:17632"/>
        <dbReference type="ChEBI" id="CHEBI:57783"/>
        <dbReference type="ChEBI" id="CHEBI:58349"/>
        <dbReference type="EC" id="1.14.12.17"/>
    </reaction>
</comment>
<evidence type="ECO:0000256" key="5">
    <source>
        <dbReference type="ARBA" id="ARBA00022621"/>
    </source>
</evidence>
<dbReference type="Proteomes" id="UP000247150">
    <property type="component" value="Unassembled WGS sequence"/>
</dbReference>
<keyword evidence="3 15" id="KW-0813">Transport</keyword>
<dbReference type="NCBIfam" id="NF009805">
    <property type="entry name" value="PRK13289.1"/>
    <property type="match status" value="1"/>
</dbReference>
<keyword evidence="18" id="KW-0223">Dioxygenase</keyword>
<dbReference type="PRINTS" id="PR00410">
    <property type="entry name" value="PHEHYDRXLASE"/>
</dbReference>
<comment type="cofactor">
    <cofactor evidence="15">
        <name>FAD</name>
        <dbReference type="ChEBI" id="CHEBI:57692"/>
    </cofactor>
    <text evidence="15">Binds 1 FAD per subunit.</text>
</comment>
<keyword evidence="15" id="KW-0216">Detoxification</keyword>
<dbReference type="AlphaFoldDB" id="A0A2V2ZSX3"/>